<dbReference type="InterPro" id="IPR001680">
    <property type="entry name" value="WD40_rpt"/>
</dbReference>
<dbReference type="SUPFAM" id="SSF50370">
    <property type="entry name" value="Ricin B-like lectins"/>
    <property type="match status" value="1"/>
</dbReference>
<comment type="caution">
    <text evidence="5">The sequence shown here is derived from an EMBL/GenBank/DDBJ whole genome shotgun (WGS) entry which is preliminary data.</text>
</comment>
<evidence type="ECO:0000313" key="5">
    <source>
        <dbReference type="EMBL" id="EIW86928.1"/>
    </source>
</evidence>
<dbReference type="Pfam" id="PF00400">
    <property type="entry name" value="WD40"/>
    <property type="match status" value="4"/>
</dbReference>
<keyword evidence="2" id="KW-0677">Repeat</keyword>
<dbReference type="InterPro" id="IPR051859">
    <property type="entry name" value="DCAF"/>
</dbReference>
<protein>
    <submittedName>
        <fullName evidence="5">WD40 repeat-like protein</fullName>
    </submittedName>
</protein>
<evidence type="ECO:0000256" key="3">
    <source>
        <dbReference type="PROSITE-ProRule" id="PRU00221"/>
    </source>
</evidence>
<dbReference type="InterPro" id="IPR036322">
    <property type="entry name" value="WD40_repeat_dom_sf"/>
</dbReference>
<feature type="region of interest" description="Disordered" evidence="4">
    <location>
        <begin position="902"/>
        <end position="936"/>
    </location>
</feature>
<dbReference type="PROSITE" id="PS50294">
    <property type="entry name" value="WD_REPEATS_REGION"/>
    <property type="match status" value="2"/>
</dbReference>
<evidence type="ECO:0000256" key="1">
    <source>
        <dbReference type="ARBA" id="ARBA00022574"/>
    </source>
</evidence>
<dbReference type="Gene3D" id="2.80.10.50">
    <property type="match status" value="1"/>
</dbReference>
<feature type="repeat" description="WD" evidence="3">
    <location>
        <begin position="382"/>
        <end position="416"/>
    </location>
</feature>
<dbReference type="InterPro" id="IPR035992">
    <property type="entry name" value="Ricin_B-like_lectins"/>
</dbReference>
<dbReference type="GO" id="GO:0080008">
    <property type="term" value="C:Cul4-RING E3 ubiquitin ligase complex"/>
    <property type="evidence" value="ECO:0007669"/>
    <property type="project" value="TreeGrafter"/>
</dbReference>
<feature type="region of interest" description="Disordered" evidence="4">
    <location>
        <begin position="98"/>
        <end position="120"/>
    </location>
</feature>
<dbReference type="PANTHER" id="PTHR19847:SF7">
    <property type="entry name" value="DDB1- AND CUL4-ASSOCIATED FACTOR 11"/>
    <property type="match status" value="1"/>
</dbReference>
<keyword evidence="1 3" id="KW-0853">WD repeat</keyword>
<feature type="region of interest" description="Disordered" evidence="4">
    <location>
        <begin position="1"/>
        <end position="49"/>
    </location>
</feature>
<accession>A0A5M3N6M6</accession>
<dbReference type="OMA" id="CVRNFRL"/>
<dbReference type="GO" id="GO:0043161">
    <property type="term" value="P:proteasome-mediated ubiquitin-dependent protein catabolic process"/>
    <property type="evidence" value="ECO:0007669"/>
    <property type="project" value="TreeGrafter"/>
</dbReference>
<dbReference type="SUPFAM" id="SSF50978">
    <property type="entry name" value="WD40 repeat-like"/>
    <property type="match status" value="1"/>
</dbReference>
<dbReference type="GeneID" id="19211731"/>
<dbReference type="AlphaFoldDB" id="A0A5M3N6M6"/>
<evidence type="ECO:0000256" key="4">
    <source>
        <dbReference type="SAM" id="MobiDB-lite"/>
    </source>
</evidence>
<dbReference type="RefSeq" id="XP_007763577.1">
    <property type="nucleotide sequence ID" value="XM_007765387.1"/>
</dbReference>
<evidence type="ECO:0000313" key="6">
    <source>
        <dbReference type="Proteomes" id="UP000053558"/>
    </source>
</evidence>
<dbReference type="PANTHER" id="PTHR19847">
    <property type="entry name" value="DDB1- AND CUL4-ASSOCIATED FACTOR 11"/>
    <property type="match status" value="1"/>
</dbReference>
<name>A0A5M3N6M6_CONPW</name>
<feature type="repeat" description="WD" evidence="3">
    <location>
        <begin position="430"/>
        <end position="464"/>
    </location>
</feature>
<organism evidence="5 6">
    <name type="scientific">Coniophora puteana (strain RWD-64-598)</name>
    <name type="common">Brown rot fungus</name>
    <dbReference type="NCBI Taxonomy" id="741705"/>
    <lineage>
        <taxon>Eukaryota</taxon>
        <taxon>Fungi</taxon>
        <taxon>Dikarya</taxon>
        <taxon>Basidiomycota</taxon>
        <taxon>Agaricomycotina</taxon>
        <taxon>Agaricomycetes</taxon>
        <taxon>Agaricomycetidae</taxon>
        <taxon>Boletales</taxon>
        <taxon>Coniophorineae</taxon>
        <taxon>Coniophoraceae</taxon>
        <taxon>Coniophora</taxon>
    </lineage>
</organism>
<dbReference type="Proteomes" id="UP000053558">
    <property type="component" value="Unassembled WGS sequence"/>
</dbReference>
<feature type="compositionally biased region" description="Acidic residues" evidence="4">
    <location>
        <begin position="102"/>
        <end position="120"/>
    </location>
</feature>
<gene>
    <name evidence="5" type="ORF">CONPUDRAFT_95973</name>
</gene>
<dbReference type="KEGG" id="cput:CONPUDRAFT_95973"/>
<dbReference type="CDD" id="cd00161">
    <property type="entry name" value="beta-trefoil_Ricin-like"/>
    <property type="match status" value="1"/>
</dbReference>
<feature type="compositionally biased region" description="Acidic residues" evidence="4">
    <location>
        <begin position="13"/>
        <end position="40"/>
    </location>
</feature>
<evidence type="ECO:0000256" key="2">
    <source>
        <dbReference type="ARBA" id="ARBA00022737"/>
    </source>
</evidence>
<dbReference type="SMART" id="SM00320">
    <property type="entry name" value="WD40"/>
    <property type="match status" value="5"/>
</dbReference>
<dbReference type="InterPro" id="IPR015943">
    <property type="entry name" value="WD40/YVTN_repeat-like_dom_sf"/>
</dbReference>
<reference evidence="6" key="1">
    <citation type="journal article" date="2012" name="Science">
        <title>The Paleozoic origin of enzymatic lignin decomposition reconstructed from 31 fungal genomes.</title>
        <authorList>
            <person name="Floudas D."/>
            <person name="Binder M."/>
            <person name="Riley R."/>
            <person name="Barry K."/>
            <person name="Blanchette R.A."/>
            <person name="Henrissat B."/>
            <person name="Martinez A.T."/>
            <person name="Otillar R."/>
            <person name="Spatafora J.W."/>
            <person name="Yadav J.S."/>
            <person name="Aerts A."/>
            <person name="Benoit I."/>
            <person name="Boyd A."/>
            <person name="Carlson A."/>
            <person name="Copeland A."/>
            <person name="Coutinho P.M."/>
            <person name="de Vries R.P."/>
            <person name="Ferreira P."/>
            <person name="Findley K."/>
            <person name="Foster B."/>
            <person name="Gaskell J."/>
            <person name="Glotzer D."/>
            <person name="Gorecki P."/>
            <person name="Heitman J."/>
            <person name="Hesse C."/>
            <person name="Hori C."/>
            <person name="Igarashi K."/>
            <person name="Jurgens J.A."/>
            <person name="Kallen N."/>
            <person name="Kersten P."/>
            <person name="Kohler A."/>
            <person name="Kuees U."/>
            <person name="Kumar T.K.A."/>
            <person name="Kuo A."/>
            <person name="LaButti K."/>
            <person name="Larrondo L.F."/>
            <person name="Lindquist E."/>
            <person name="Ling A."/>
            <person name="Lombard V."/>
            <person name="Lucas S."/>
            <person name="Lundell T."/>
            <person name="Martin R."/>
            <person name="McLaughlin D.J."/>
            <person name="Morgenstern I."/>
            <person name="Morin E."/>
            <person name="Murat C."/>
            <person name="Nagy L.G."/>
            <person name="Nolan M."/>
            <person name="Ohm R.A."/>
            <person name="Patyshakuliyeva A."/>
            <person name="Rokas A."/>
            <person name="Ruiz-Duenas F.J."/>
            <person name="Sabat G."/>
            <person name="Salamov A."/>
            <person name="Samejima M."/>
            <person name="Schmutz J."/>
            <person name="Slot J.C."/>
            <person name="St John F."/>
            <person name="Stenlid J."/>
            <person name="Sun H."/>
            <person name="Sun S."/>
            <person name="Syed K."/>
            <person name="Tsang A."/>
            <person name="Wiebenga A."/>
            <person name="Young D."/>
            <person name="Pisabarro A."/>
            <person name="Eastwood D.C."/>
            <person name="Martin F."/>
            <person name="Cullen D."/>
            <person name="Grigoriev I.V."/>
            <person name="Hibbett D.S."/>
        </authorList>
    </citation>
    <scope>NUCLEOTIDE SEQUENCE [LARGE SCALE GENOMIC DNA]</scope>
    <source>
        <strain evidence="6">RWD-64-598 SS2</strain>
    </source>
</reference>
<dbReference type="PRINTS" id="PR00320">
    <property type="entry name" value="GPROTEINBRPT"/>
</dbReference>
<sequence>MDGGSNDIHSDDEAYDGPDAILDDDELDFDIEDAREELEQAQEGGALAPGNSIAQILRSLFDLQQGSVGNSGMQTTNTQARVSNVGLLDLGRLLGAHATTDTNDDDEEGDEDLEDDDDDNYVYESRSDARPGFMLPHREPQKKGVEMLMSGEYGRVADRLPFKRRERNLARRFLHRSSRRHAPIQREDIAHNLIPNSNGTAVASYDANAYCGQFSADSSFYYTCCQDFRLHMYDMTAPPSGMGPGRRPHLNRGSLRSYDDDHGHKTSLKVLKTIRGAPGRWTITDSHLSPDNERMIYSSLVIPIYTPTVYMTNTFDSSATQTPIHFGDSRRRQPRTMWGFYDEDSFGIWSCKFSADGNEVIAGGSGQILVYDLLADRRTVKIHAHEDDVNSCCWADTASGNVLISASDDTFLKVWDRRSLGASPKPSGILVGHTEGITNVSAKGDGRYIISNGKDQALRLWDLRKMCGNEEFESGGAGRDYRSGGFDYRYGTYPKLKRSAHPHDCSVMTYRGHAVLRTLIRCHFSPAETTGSQYIYSGSADGKIHIWSLDGQVVQVLDRSQTLPMSYDPSGPELPPLGGRQGGLCVRDVSWSSTTPVLMSAGWEGRNDHGSIVARHEWKGLSKMNGSLEDHVERQKLERGERAARLPEGRALGIDNAQDVIDKAREAAESRGMKDVGADSQLFGFPPGYFVIRSDSTGRLLDVAADWVEDGGDVILYPEKEKSLVESLRNPDANNQVFFIDTSGALCSRSSGHALDIENDRLVLRHRRPISQPYPNAYSHPLPRFAYSRQTKEIIVTSAWNYDSVQSNSTSASNQKAHILAALPITKRRSVFDNASEFFSTAVNTSFSLISGKPSSHHPRPEEVYDGDIDLKEDEVLEQDRGIEGEADDSPDLARKVRIITVNPRDPPPHGANAQKRRQWTIQPLRVNAARRSREQ</sequence>
<dbReference type="EMBL" id="JH711573">
    <property type="protein sequence ID" value="EIW86928.1"/>
    <property type="molecule type" value="Genomic_DNA"/>
</dbReference>
<proteinExistence type="predicted"/>
<dbReference type="OrthoDB" id="63070at2759"/>
<dbReference type="Gene3D" id="2.130.10.10">
    <property type="entry name" value="YVTN repeat-like/Quinoprotein amine dehydrogenase"/>
    <property type="match status" value="2"/>
</dbReference>
<dbReference type="PROSITE" id="PS50082">
    <property type="entry name" value="WD_REPEATS_2"/>
    <property type="match status" value="2"/>
</dbReference>
<dbReference type="InterPro" id="IPR020472">
    <property type="entry name" value="WD40_PAC1"/>
</dbReference>
<keyword evidence="6" id="KW-1185">Reference proteome</keyword>